<organism evidence="1 2">
    <name type="scientific">Parvularcula marina</name>
    <dbReference type="NCBI Taxonomy" id="2292771"/>
    <lineage>
        <taxon>Bacteria</taxon>
        <taxon>Pseudomonadati</taxon>
        <taxon>Pseudomonadota</taxon>
        <taxon>Alphaproteobacteria</taxon>
        <taxon>Parvularculales</taxon>
        <taxon>Parvularculaceae</taxon>
        <taxon>Parvularcula</taxon>
    </lineage>
</organism>
<gene>
    <name evidence="1" type="ORF">DX908_00465</name>
</gene>
<accession>A0A371REL7</accession>
<dbReference type="EMBL" id="QUQO01000001">
    <property type="protein sequence ID" value="RFB03888.1"/>
    <property type="molecule type" value="Genomic_DNA"/>
</dbReference>
<dbReference type="Pfam" id="PF09523">
    <property type="entry name" value="DUF2390"/>
    <property type="match status" value="1"/>
</dbReference>
<reference evidence="1 2" key="1">
    <citation type="submission" date="2018-08" db="EMBL/GenBank/DDBJ databases">
        <title>Parvularcula sp. SM1705, isolated from surface water of the South Sea China.</title>
        <authorList>
            <person name="Sun L."/>
        </authorList>
    </citation>
    <scope>NUCLEOTIDE SEQUENCE [LARGE SCALE GENOMIC DNA]</scope>
    <source>
        <strain evidence="1 2">SM1705</strain>
    </source>
</reference>
<protein>
    <submittedName>
        <fullName evidence="1">TIGR02444 family protein</fullName>
    </submittedName>
</protein>
<keyword evidence="2" id="KW-1185">Reference proteome</keyword>
<dbReference type="NCBIfam" id="TIGR02444">
    <property type="entry name" value="TIGR02444 family protein"/>
    <property type="match status" value="1"/>
</dbReference>
<proteinExistence type="predicted"/>
<evidence type="ECO:0000313" key="1">
    <source>
        <dbReference type="EMBL" id="RFB03888.1"/>
    </source>
</evidence>
<dbReference type="RefSeq" id="WP_116390516.1">
    <property type="nucleotide sequence ID" value="NZ_QUQO01000001.1"/>
</dbReference>
<comment type="caution">
    <text evidence="1">The sequence shown here is derived from an EMBL/GenBank/DDBJ whole genome shotgun (WGS) entry which is preliminary data.</text>
</comment>
<dbReference type="Proteomes" id="UP000264589">
    <property type="component" value="Unassembled WGS sequence"/>
</dbReference>
<dbReference type="OrthoDB" id="7875767at2"/>
<dbReference type="InterPro" id="IPR012659">
    <property type="entry name" value="CHP02444"/>
</dbReference>
<evidence type="ECO:0000313" key="2">
    <source>
        <dbReference type="Proteomes" id="UP000264589"/>
    </source>
</evidence>
<sequence>MTPERAAEDFWEWSIEVYARPGMKDALLKLQDRHHLNVNLILWAIWAAQAGWKLDEEKIEELTRAVDQFTRYGIERLREVRRYLSSPKKGFSERDLGELRDELLDAEIKGERMVQTRLAELTATGAGERETMDLDDIMSAARTHFANIGPSLEKPVLLADSHGFAAAGELFEEVLQLALSEETA</sequence>
<dbReference type="InParanoid" id="A0A371REL7"/>
<name>A0A371REL7_9PROT</name>
<dbReference type="AlphaFoldDB" id="A0A371REL7"/>